<sequence>MLRKRQGKSVTEGGMELEGAPTSPVIKEIIPFKQVLQKYGHSLWTEQALVDVCTISDLEDRLAQYILMYKPSSTIKRDAAAIWLLWETCNDSYFRLATCKENNISLHEKLTQLEKGIENWKVMAINSQSRMEMIKEALQECKGEERFLTEQVTALKELESEKQTLIKENQILQGMVKKLTLEQSRTPANHNRCESIIKQLKLKLGFTTRQIAAISSGEWDPANLKLKSDWEEAAWDPQEIWEGDIWDDLKESPTALVATSERRTVTAPRADAKGGGNEQITTILVSAADLKAIADHLGTLSRESFFRWCTDAFLLARREKLTTTEIYRLMRIRVAPEIRATLDRI</sequence>
<organism evidence="2 3">
    <name type="scientific">Chelonia mydas</name>
    <name type="common">Green sea-turtle</name>
    <name type="synonym">Chelonia agassizi</name>
    <dbReference type="NCBI Taxonomy" id="8469"/>
    <lineage>
        <taxon>Eukaryota</taxon>
        <taxon>Metazoa</taxon>
        <taxon>Chordata</taxon>
        <taxon>Craniata</taxon>
        <taxon>Vertebrata</taxon>
        <taxon>Euteleostomi</taxon>
        <taxon>Archelosauria</taxon>
        <taxon>Testudinata</taxon>
        <taxon>Testudines</taxon>
        <taxon>Cryptodira</taxon>
        <taxon>Durocryptodira</taxon>
        <taxon>Americhelydia</taxon>
        <taxon>Chelonioidea</taxon>
        <taxon>Cheloniidae</taxon>
        <taxon>Chelonia</taxon>
    </lineage>
</organism>
<dbReference type="Proteomes" id="UP000031443">
    <property type="component" value="Unassembled WGS sequence"/>
</dbReference>
<evidence type="ECO:0000313" key="3">
    <source>
        <dbReference type="Proteomes" id="UP000031443"/>
    </source>
</evidence>
<proteinExistence type="predicted"/>
<gene>
    <name evidence="2" type="ORF">UY3_06115</name>
</gene>
<dbReference type="AlphaFoldDB" id="M7BLX4"/>
<name>M7BLX4_CHEMY</name>
<keyword evidence="3" id="KW-1185">Reference proteome</keyword>
<accession>M7BLX4</accession>
<feature type="coiled-coil region" evidence="1">
    <location>
        <begin position="148"/>
        <end position="175"/>
    </location>
</feature>
<dbReference type="EMBL" id="KB524249">
    <property type="protein sequence ID" value="EMP36720.1"/>
    <property type="molecule type" value="Genomic_DNA"/>
</dbReference>
<keyword evidence="1" id="KW-0175">Coiled coil</keyword>
<reference evidence="3" key="1">
    <citation type="journal article" date="2013" name="Nat. Genet.">
        <title>The draft genomes of soft-shell turtle and green sea turtle yield insights into the development and evolution of the turtle-specific body plan.</title>
        <authorList>
            <person name="Wang Z."/>
            <person name="Pascual-Anaya J."/>
            <person name="Zadissa A."/>
            <person name="Li W."/>
            <person name="Niimura Y."/>
            <person name="Huang Z."/>
            <person name="Li C."/>
            <person name="White S."/>
            <person name="Xiong Z."/>
            <person name="Fang D."/>
            <person name="Wang B."/>
            <person name="Ming Y."/>
            <person name="Chen Y."/>
            <person name="Zheng Y."/>
            <person name="Kuraku S."/>
            <person name="Pignatelli M."/>
            <person name="Herrero J."/>
            <person name="Beal K."/>
            <person name="Nozawa M."/>
            <person name="Li Q."/>
            <person name="Wang J."/>
            <person name="Zhang H."/>
            <person name="Yu L."/>
            <person name="Shigenobu S."/>
            <person name="Wang J."/>
            <person name="Liu J."/>
            <person name="Flicek P."/>
            <person name="Searle S."/>
            <person name="Wang J."/>
            <person name="Kuratani S."/>
            <person name="Yin Y."/>
            <person name="Aken B."/>
            <person name="Zhang G."/>
            <person name="Irie N."/>
        </authorList>
    </citation>
    <scope>NUCLEOTIDE SEQUENCE [LARGE SCALE GENOMIC DNA]</scope>
</reference>
<evidence type="ECO:0000256" key="1">
    <source>
        <dbReference type="SAM" id="Coils"/>
    </source>
</evidence>
<protein>
    <submittedName>
        <fullName evidence="2">Uncharacterized protein</fullName>
    </submittedName>
</protein>
<evidence type="ECO:0000313" key="2">
    <source>
        <dbReference type="EMBL" id="EMP36720.1"/>
    </source>
</evidence>